<evidence type="ECO:0000313" key="7">
    <source>
        <dbReference type="Proteomes" id="UP001174909"/>
    </source>
</evidence>
<evidence type="ECO:0000256" key="3">
    <source>
        <dbReference type="ARBA" id="ARBA00023180"/>
    </source>
</evidence>
<reference evidence="6" key="1">
    <citation type="submission" date="2023-03" db="EMBL/GenBank/DDBJ databases">
        <authorList>
            <person name="Steffen K."/>
            <person name="Cardenas P."/>
        </authorList>
    </citation>
    <scope>NUCLEOTIDE SEQUENCE</scope>
</reference>
<accession>A0AA35SSK3</accession>
<name>A0AA35SSK3_GEOBA</name>
<dbReference type="InterPro" id="IPR028082">
    <property type="entry name" value="Peripla_BP_I"/>
</dbReference>
<evidence type="ECO:0000313" key="6">
    <source>
        <dbReference type="EMBL" id="CAI8034608.1"/>
    </source>
</evidence>
<dbReference type="SUPFAM" id="SSF53822">
    <property type="entry name" value="Periplasmic binding protein-like I"/>
    <property type="match status" value="1"/>
</dbReference>
<dbReference type="GO" id="GO:0004965">
    <property type="term" value="F:G protein-coupled GABA receptor activity"/>
    <property type="evidence" value="ECO:0007669"/>
    <property type="project" value="InterPro"/>
</dbReference>
<keyword evidence="5" id="KW-0812">Transmembrane</keyword>
<keyword evidence="5" id="KW-1133">Transmembrane helix</keyword>
<keyword evidence="1" id="KW-0297">G-protein coupled receptor</keyword>
<evidence type="ECO:0000256" key="4">
    <source>
        <dbReference type="ARBA" id="ARBA00023224"/>
    </source>
</evidence>
<dbReference type="AlphaFoldDB" id="A0AA35SSK3"/>
<dbReference type="GO" id="GO:0007214">
    <property type="term" value="P:gamma-aminobutyric acid signaling pathway"/>
    <property type="evidence" value="ECO:0007669"/>
    <property type="project" value="TreeGrafter"/>
</dbReference>
<feature type="transmembrane region" description="Helical" evidence="5">
    <location>
        <begin position="185"/>
        <end position="207"/>
    </location>
</feature>
<dbReference type="EMBL" id="CASHTH010002742">
    <property type="protein sequence ID" value="CAI8034608.1"/>
    <property type="molecule type" value="Genomic_DNA"/>
</dbReference>
<organism evidence="6 7">
    <name type="scientific">Geodia barretti</name>
    <name type="common">Barrett's horny sponge</name>
    <dbReference type="NCBI Taxonomy" id="519541"/>
    <lineage>
        <taxon>Eukaryota</taxon>
        <taxon>Metazoa</taxon>
        <taxon>Porifera</taxon>
        <taxon>Demospongiae</taxon>
        <taxon>Heteroscleromorpha</taxon>
        <taxon>Tetractinellida</taxon>
        <taxon>Astrophorina</taxon>
        <taxon>Geodiidae</taxon>
        <taxon>Geodia</taxon>
    </lineage>
</organism>
<dbReference type="Proteomes" id="UP001174909">
    <property type="component" value="Unassembled WGS sequence"/>
</dbReference>
<dbReference type="Gene3D" id="3.40.50.2300">
    <property type="match status" value="2"/>
</dbReference>
<feature type="non-terminal residue" evidence="6">
    <location>
        <position position="243"/>
    </location>
</feature>
<keyword evidence="4" id="KW-0807">Transducer</keyword>
<sequence>LSKFKTLYNEAVKKDINLQKNSKEYADYIFPYTYHCNEATLALAYALTKTISDLTENDTLNIEAARLGNLPEGENFTMANFTYENSVVLSRMFYHLENTKFPGISGNEVKFDYQGIRYIDQVIIYQYLNKNSEFERVEVGSIIDIWGNSTFEPYNNSTFIFPHGDPIDGVPIEEVVNVSGVLAGIYIFLAAGGLLFATICLFFTVLFRNKRLVRISSPNLNYIIGVGTFFLYLNVITLVIATH</sequence>
<dbReference type="PANTHER" id="PTHR10519:SF74">
    <property type="entry name" value="GAMMA-AMINOBUTYRIC ACID TYPE B RECEPTOR SUBUNIT 2"/>
    <property type="match status" value="1"/>
</dbReference>
<evidence type="ECO:0000256" key="2">
    <source>
        <dbReference type="ARBA" id="ARBA00023170"/>
    </source>
</evidence>
<protein>
    <submittedName>
        <fullName evidence="6">Uncharacterized protein</fullName>
    </submittedName>
</protein>
<gene>
    <name evidence="6" type="ORF">GBAR_LOCUS19462</name>
</gene>
<keyword evidence="5" id="KW-0472">Membrane</keyword>
<keyword evidence="7" id="KW-1185">Reference proteome</keyword>
<dbReference type="PANTHER" id="PTHR10519">
    <property type="entry name" value="GABA-B RECEPTOR"/>
    <property type="match status" value="1"/>
</dbReference>
<keyword evidence="3" id="KW-0325">Glycoprotein</keyword>
<dbReference type="InterPro" id="IPR002455">
    <property type="entry name" value="GPCR3_GABA-B"/>
</dbReference>
<proteinExistence type="predicted"/>
<feature type="transmembrane region" description="Helical" evidence="5">
    <location>
        <begin position="219"/>
        <end position="241"/>
    </location>
</feature>
<dbReference type="GO" id="GO:0038039">
    <property type="term" value="C:G protein-coupled receptor heterodimeric complex"/>
    <property type="evidence" value="ECO:0007669"/>
    <property type="project" value="TreeGrafter"/>
</dbReference>
<evidence type="ECO:0000256" key="1">
    <source>
        <dbReference type="ARBA" id="ARBA00023040"/>
    </source>
</evidence>
<comment type="caution">
    <text evidence="6">The sequence shown here is derived from an EMBL/GenBank/DDBJ whole genome shotgun (WGS) entry which is preliminary data.</text>
</comment>
<evidence type="ECO:0000256" key="5">
    <source>
        <dbReference type="SAM" id="Phobius"/>
    </source>
</evidence>
<keyword evidence="2" id="KW-0675">Receptor</keyword>